<evidence type="ECO:0000313" key="3">
    <source>
        <dbReference type="EMBL" id="OHA22429.1"/>
    </source>
</evidence>
<dbReference type="Proteomes" id="UP000177130">
    <property type="component" value="Unassembled WGS sequence"/>
</dbReference>
<feature type="transmembrane region" description="Helical" evidence="2">
    <location>
        <begin position="40"/>
        <end position="62"/>
    </location>
</feature>
<dbReference type="InterPro" id="IPR043739">
    <property type="entry name" value="DUF5684"/>
</dbReference>
<dbReference type="EMBL" id="MHRK01000053">
    <property type="protein sequence ID" value="OHA22429.1"/>
    <property type="molecule type" value="Genomic_DNA"/>
</dbReference>
<evidence type="ECO:0000256" key="1">
    <source>
        <dbReference type="SAM" id="MobiDB-lite"/>
    </source>
</evidence>
<feature type="transmembrane region" description="Helical" evidence="2">
    <location>
        <begin position="74"/>
        <end position="92"/>
    </location>
</feature>
<reference evidence="3 4" key="1">
    <citation type="journal article" date="2016" name="Nat. Commun.">
        <title>Thousands of microbial genomes shed light on interconnected biogeochemical processes in an aquifer system.</title>
        <authorList>
            <person name="Anantharaman K."/>
            <person name="Brown C.T."/>
            <person name="Hug L.A."/>
            <person name="Sharon I."/>
            <person name="Castelle C.J."/>
            <person name="Probst A.J."/>
            <person name="Thomas B.C."/>
            <person name="Singh A."/>
            <person name="Wilkins M.J."/>
            <person name="Karaoz U."/>
            <person name="Brodie E.L."/>
            <person name="Williams K.H."/>
            <person name="Hubbard S.S."/>
            <person name="Banfield J.F."/>
        </authorList>
    </citation>
    <scope>NUCLEOTIDE SEQUENCE [LARGE SCALE GENOMIC DNA]</scope>
</reference>
<accession>A0A1G2MGY3</accession>
<keyword evidence="2" id="KW-0472">Membrane</keyword>
<protein>
    <recommendedName>
        <fullName evidence="5">Signal peptidase I</fullName>
    </recommendedName>
</protein>
<feature type="region of interest" description="Disordered" evidence="1">
    <location>
        <begin position="162"/>
        <end position="181"/>
    </location>
</feature>
<evidence type="ECO:0000256" key="2">
    <source>
        <dbReference type="SAM" id="Phobius"/>
    </source>
</evidence>
<keyword evidence="2" id="KW-1133">Transmembrane helix</keyword>
<dbReference type="STRING" id="1802306.A3C72_03305"/>
<evidence type="ECO:0008006" key="5">
    <source>
        <dbReference type="Google" id="ProtNLM"/>
    </source>
</evidence>
<dbReference type="Pfam" id="PF18936">
    <property type="entry name" value="DUF5684"/>
    <property type="match status" value="1"/>
</dbReference>
<name>A0A1G2MGY3_9BACT</name>
<keyword evidence="2" id="KW-0812">Transmembrane</keyword>
<feature type="transmembrane region" description="Helical" evidence="2">
    <location>
        <begin position="98"/>
        <end position="119"/>
    </location>
</feature>
<organism evidence="3 4">
    <name type="scientific">Candidatus Taylorbacteria bacterium RIFCSPHIGHO2_02_FULL_43_32b</name>
    <dbReference type="NCBI Taxonomy" id="1802306"/>
    <lineage>
        <taxon>Bacteria</taxon>
        <taxon>Candidatus Tayloriibacteriota</taxon>
    </lineage>
</organism>
<proteinExistence type="predicted"/>
<comment type="caution">
    <text evidence="3">The sequence shown here is derived from an EMBL/GenBank/DDBJ whole genome shotgun (WGS) entry which is preliminary data.</text>
</comment>
<evidence type="ECO:0000313" key="4">
    <source>
        <dbReference type="Proteomes" id="UP000177130"/>
    </source>
</evidence>
<feature type="transmembrane region" description="Helical" evidence="2">
    <location>
        <begin position="126"/>
        <end position="145"/>
    </location>
</feature>
<gene>
    <name evidence="3" type="ORF">A3C72_03305</name>
</gene>
<dbReference type="AlphaFoldDB" id="A0A1G2MGY3"/>
<sequence length="181" mass="19757">MFDTLLSIIGAVSNPSMMAAVSSTCIINGQSVNCADFSGPMLAFFGGFWLVSLFLAIFIIAANWKIYGKAGKPGWTSIVPIYNIVVLLEIVGKPTWWILLWFIPVVNIVIVVIVMYRLAMSFGKGVGFTIGLFFLPFIFYPMLAWGRAEYHALPDSIQATPPVPPVNPPQMNTPQAPVSGI</sequence>